<evidence type="ECO:0000256" key="2">
    <source>
        <dbReference type="ARBA" id="ARBA00004371"/>
    </source>
</evidence>
<comment type="subcellular location">
    <subcellularLocation>
        <location evidence="2">Lysosome</location>
    </subcellularLocation>
</comment>
<dbReference type="CDD" id="cd09121">
    <property type="entry name" value="PLDc_DNaseII_2"/>
    <property type="match status" value="1"/>
</dbReference>
<dbReference type="PANTHER" id="PTHR10858">
    <property type="entry name" value="DEOXYRIBONUCLEASE II"/>
    <property type="match status" value="1"/>
</dbReference>
<evidence type="ECO:0000256" key="15">
    <source>
        <dbReference type="ARBA" id="ARBA00041393"/>
    </source>
</evidence>
<dbReference type="CTD" id="1777"/>
<evidence type="ECO:0000256" key="19">
    <source>
        <dbReference type="SAM" id="MobiDB-lite"/>
    </source>
</evidence>
<evidence type="ECO:0000256" key="12">
    <source>
        <dbReference type="ARBA" id="ARBA00023180"/>
    </source>
</evidence>
<evidence type="ECO:0000256" key="16">
    <source>
        <dbReference type="ARBA" id="ARBA00041918"/>
    </source>
</evidence>
<dbReference type="AlphaFoldDB" id="A0A3Q0GJN5"/>
<keyword evidence="5" id="KW-0217">Developmental protein</keyword>
<gene>
    <name evidence="21" type="primary">DNASE2</name>
</gene>
<evidence type="ECO:0000256" key="8">
    <source>
        <dbReference type="ARBA" id="ARBA00022729"/>
    </source>
</evidence>
<feature type="region of interest" description="Disordered" evidence="19">
    <location>
        <begin position="1"/>
        <end position="54"/>
    </location>
</feature>
<evidence type="ECO:0000256" key="10">
    <source>
        <dbReference type="ARBA" id="ARBA00022801"/>
    </source>
</evidence>
<evidence type="ECO:0000256" key="4">
    <source>
        <dbReference type="ARBA" id="ARBA00012036"/>
    </source>
</evidence>
<dbReference type="GO" id="GO:0006309">
    <property type="term" value="P:apoptotic DNA fragmentation"/>
    <property type="evidence" value="ECO:0007669"/>
    <property type="project" value="TreeGrafter"/>
</dbReference>
<dbReference type="GeneID" id="102378453"/>
<evidence type="ECO:0000256" key="6">
    <source>
        <dbReference type="ARBA" id="ARBA00022703"/>
    </source>
</evidence>
<evidence type="ECO:0000256" key="17">
    <source>
        <dbReference type="ARBA" id="ARBA00043033"/>
    </source>
</evidence>
<dbReference type="KEGG" id="asn:102378453"/>
<keyword evidence="8" id="KW-0732">Signal</keyword>
<evidence type="ECO:0000256" key="7">
    <source>
        <dbReference type="ARBA" id="ARBA00022722"/>
    </source>
</evidence>
<keyword evidence="7" id="KW-0540">Nuclease</keyword>
<name>A0A3Q0GJN5_ALLSI</name>
<dbReference type="RefSeq" id="XP_025059622.1">
    <property type="nucleotide sequence ID" value="XM_025203837.1"/>
</dbReference>
<keyword evidence="12" id="KW-0325">Glycoprotein</keyword>
<dbReference type="STRING" id="38654.A0A3Q0GJN5"/>
<evidence type="ECO:0000256" key="5">
    <source>
        <dbReference type="ARBA" id="ARBA00022473"/>
    </source>
</evidence>
<dbReference type="PANTHER" id="PTHR10858:SF9">
    <property type="entry name" value="DEOXYRIBONUCLEASE-2-ALPHA"/>
    <property type="match status" value="1"/>
</dbReference>
<organism evidence="20 21">
    <name type="scientific">Alligator sinensis</name>
    <name type="common">Chinese alligator</name>
    <dbReference type="NCBI Taxonomy" id="38654"/>
    <lineage>
        <taxon>Eukaryota</taxon>
        <taxon>Metazoa</taxon>
        <taxon>Chordata</taxon>
        <taxon>Craniata</taxon>
        <taxon>Vertebrata</taxon>
        <taxon>Euteleostomi</taxon>
        <taxon>Archelosauria</taxon>
        <taxon>Archosauria</taxon>
        <taxon>Crocodylia</taxon>
        <taxon>Alligatoridae</taxon>
        <taxon>Alligatorinae</taxon>
        <taxon>Alligator</taxon>
    </lineage>
</organism>
<keyword evidence="10" id="KW-0378">Hydrolase</keyword>
<evidence type="ECO:0000256" key="18">
    <source>
        <dbReference type="ARBA" id="ARBA00045381"/>
    </source>
</evidence>
<keyword evidence="6" id="KW-0053">Apoptosis</keyword>
<protein>
    <recommendedName>
        <fullName evidence="14">Deoxyribonuclease-2-alpha</fullName>
        <ecNumber evidence="4">3.1.22.1</ecNumber>
    </recommendedName>
    <alternativeName>
        <fullName evidence="15">Acid DNase</fullName>
    </alternativeName>
    <alternativeName>
        <fullName evidence="17">Deoxyribonuclease II alpha</fullName>
    </alternativeName>
    <alternativeName>
        <fullName evidence="16">Lysosomal DNase II</fullName>
    </alternativeName>
</protein>
<dbReference type="Proteomes" id="UP000189705">
    <property type="component" value="Unplaced"/>
</dbReference>
<dbReference type="GO" id="GO:0005764">
    <property type="term" value="C:lysosome"/>
    <property type="evidence" value="ECO:0007669"/>
    <property type="project" value="UniProtKB-SubCell"/>
</dbReference>
<dbReference type="InterPro" id="IPR004947">
    <property type="entry name" value="DNase_II"/>
</dbReference>
<dbReference type="EC" id="3.1.22.1" evidence="4"/>
<proteinExistence type="inferred from homology"/>
<sequence>MGAQAAGGRAVRAGDGAAAAGAAGRAGAIPAGNGDRAVGEGRLHRPAASSEPRRLSLASALLDPPHQERTQVALLATSPTASGPRRPAPPPSLAPPSHPPVMCSLREEVEVGVLDETGGAGASRIREIGLCPTPTMLPLLFMALSLTPAAAGGISCYDDNGQPVDWFVAYKLPHHSPGQGLRYHYLDARRGDWVSGHALINSSQGALGTTLRQLYQAATTQGDAVAYVLYNDQPPRANTSISTRFAASHGHTKGVVLLDGTQGLWLVHSAPHFPPPTATTFAWPPTASRFGQTFLCITFPYASFQDIGRSPDAHSRGGAPSLSLAKHRRFHDDLYSGWLAAALGDTLLVESWRDGPGDLPSNCSGPGPQVLNVAHVAFPDMPAFATTQDHSKWAVADTAAWACVADTNRNRGEEQRGGGPGCLPHRPLWKAFRGLVQDYDPCP</sequence>
<feature type="compositionally biased region" description="Low complexity" evidence="19">
    <location>
        <begin position="1"/>
        <end position="34"/>
    </location>
</feature>
<evidence type="ECO:0000256" key="13">
    <source>
        <dbReference type="ARBA" id="ARBA00023228"/>
    </source>
</evidence>
<comment type="similarity">
    <text evidence="3">Belongs to the DNase II family.</text>
</comment>
<evidence type="ECO:0000313" key="21">
    <source>
        <dbReference type="RefSeq" id="XP_025059622.1"/>
    </source>
</evidence>
<keyword evidence="20" id="KW-1185">Reference proteome</keyword>
<feature type="compositionally biased region" description="Pro residues" evidence="19">
    <location>
        <begin position="86"/>
        <end position="99"/>
    </location>
</feature>
<dbReference type="GO" id="GO:0004531">
    <property type="term" value="F:deoxyribonuclease II activity"/>
    <property type="evidence" value="ECO:0007669"/>
    <property type="project" value="UniProtKB-EC"/>
</dbReference>
<keyword evidence="9" id="KW-0255">Endonuclease</keyword>
<keyword evidence="13" id="KW-0458">Lysosome</keyword>
<dbReference type="InParanoid" id="A0A3Q0GJN5"/>
<comment type="catalytic activity">
    <reaction evidence="1">
        <text>Endonucleolytic cleavage to nucleoside 3'-phosphates and 3'-phosphooligonucleotide end-products.</text>
        <dbReference type="EC" id="3.1.22.1"/>
    </reaction>
</comment>
<evidence type="ECO:0000256" key="9">
    <source>
        <dbReference type="ARBA" id="ARBA00022759"/>
    </source>
</evidence>
<keyword evidence="11" id="KW-1015">Disulfide bond</keyword>
<evidence type="ECO:0000256" key="3">
    <source>
        <dbReference type="ARBA" id="ARBA00007527"/>
    </source>
</evidence>
<feature type="region of interest" description="Disordered" evidence="19">
    <location>
        <begin position="77"/>
        <end position="100"/>
    </location>
</feature>
<evidence type="ECO:0000256" key="14">
    <source>
        <dbReference type="ARBA" id="ARBA00039868"/>
    </source>
</evidence>
<accession>A0A3Q0GJN5</accession>
<evidence type="ECO:0000256" key="1">
    <source>
        <dbReference type="ARBA" id="ARBA00000447"/>
    </source>
</evidence>
<comment type="function">
    <text evidence="18">Hydrolyzes DNA under acidic conditions with a preference for double-stranded DNA. Plays a major role in the clearance of nucleic acids generated through apoptosis, hence preventing autoinflammation. Necessary for proper fetal development and for definitive erythropoiesis in fetal liver and bone marrow, where it degrades nuclear DNA expelled from erythroid precursor cells.</text>
</comment>
<reference evidence="21" key="1">
    <citation type="submission" date="2025-08" db="UniProtKB">
        <authorList>
            <consortium name="RefSeq"/>
        </authorList>
    </citation>
    <scope>IDENTIFICATION</scope>
</reference>
<evidence type="ECO:0000256" key="11">
    <source>
        <dbReference type="ARBA" id="ARBA00023157"/>
    </source>
</evidence>
<dbReference type="Pfam" id="PF03265">
    <property type="entry name" value="DNase_II"/>
    <property type="match status" value="2"/>
</dbReference>
<evidence type="ECO:0000313" key="20">
    <source>
        <dbReference type="Proteomes" id="UP000189705"/>
    </source>
</evidence>